<dbReference type="EMBL" id="ML975162">
    <property type="protein sequence ID" value="KAF1811165.1"/>
    <property type="molecule type" value="Genomic_DNA"/>
</dbReference>
<keyword evidence="6" id="KW-0862">Zinc</keyword>
<proteinExistence type="predicted"/>
<organism evidence="9">
    <name type="scientific">Eremomyces bilateralis CBS 781.70</name>
    <dbReference type="NCBI Taxonomy" id="1392243"/>
    <lineage>
        <taxon>Eukaryota</taxon>
        <taxon>Fungi</taxon>
        <taxon>Dikarya</taxon>
        <taxon>Ascomycota</taxon>
        <taxon>Pezizomycotina</taxon>
        <taxon>Dothideomycetes</taxon>
        <taxon>Dothideomycetes incertae sedis</taxon>
        <taxon>Eremomycetales</taxon>
        <taxon>Eremomycetaceae</taxon>
        <taxon>Eremomyces</taxon>
    </lineage>
</organism>
<dbReference type="GeneID" id="54417690"/>
<evidence type="ECO:0000256" key="7">
    <source>
        <dbReference type="SAM" id="MobiDB-lite"/>
    </source>
</evidence>
<evidence type="ECO:0000256" key="4">
    <source>
        <dbReference type="ARBA" id="ARBA00023015"/>
    </source>
</evidence>
<dbReference type="RefSeq" id="XP_033532796.1">
    <property type="nucleotide sequence ID" value="XM_033677120.1"/>
</dbReference>
<feature type="domain" description="RING-type" evidence="8">
    <location>
        <begin position="17"/>
        <end position="57"/>
    </location>
</feature>
<evidence type="ECO:0000256" key="6">
    <source>
        <dbReference type="PROSITE-ProRule" id="PRU00175"/>
    </source>
</evidence>
<dbReference type="Pfam" id="PF13639">
    <property type="entry name" value="zf-RING_2"/>
    <property type="match status" value="1"/>
</dbReference>
<dbReference type="EC" id="2.3.2.27" evidence="2"/>
<evidence type="ECO:0000256" key="3">
    <source>
        <dbReference type="ARBA" id="ARBA00022679"/>
    </source>
</evidence>
<evidence type="ECO:0000313" key="10">
    <source>
        <dbReference type="Proteomes" id="UP000504638"/>
    </source>
</evidence>
<sequence length="293" mass="33054">MSPNLDVTTSTSTADACVICLDNVSERAESVPCGHCSFDFICLVSWLQEQALCPLCKAPTRAVRYDHSPTDPSTYKTFVVRPPNARPPNIQGQSASSSRHRNFRIITRPSRRPNRAVRPWGSRATPPPPDTALLRRREVYRHGLYSLHVGSNRLSRYRTITPAIFSHDADLQRRARAWIRRELRVWSWLDPDASGDSTHSGPQSSAAPPTRRAANAEFLLEYIISILRTVDIKGASGTAEELLSEFLGTDDSRLFLHELSSWLRSPFTKVEDWDRAARYPEVGWGVQQEITDD</sequence>
<keyword evidence="3" id="KW-0808">Transferase</keyword>
<keyword evidence="5" id="KW-0804">Transcription</keyword>
<dbReference type="Proteomes" id="UP000504638">
    <property type="component" value="Unplaced"/>
</dbReference>
<dbReference type="InterPro" id="IPR001841">
    <property type="entry name" value="Znf_RING"/>
</dbReference>
<evidence type="ECO:0000256" key="2">
    <source>
        <dbReference type="ARBA" id="ARBA00012483"/>
    </source>
</evidence>
<keyword evidence="6" id="KW-0863">Zinc-finger</keyword>
<dbReference type="GO" id="GO:0008270">
    <property type="term" value="F:zinc ion binding"/>
    <property type="evidence" value="ECO:0007669"/>
    <property type="project" value="UniProtKB-KW"/>
</dbReference>
<evidence type="ECO:0000313" key="11">
    <source>
        <dbReference type="RefSeq" id="XP_033532796.1"/>
    </source>
</evidence>
<feature type="region of interest" description="Disordered" evidence="7">
    <location>
        <begin position="112"/>
        <end position="131"/>
    </location>
</feature>
<gene>
    <name evidence="9 11" type="ORF">P152DRAFT_419144</name>
</gene>
<comment type="catalytic activity">
    <reaction evidence="1">
        <text>S-ubiquitinyl-[E2 ubiquitin-conjugating enzyme]-L-cysteine + [acceptor protein]-L-lysine = [E2 ubiquitin-conjugating enzyme]-L-cysteine + N(6)-ubiquitinyl-[acceptor protein]-L-lysine.</text>
        <dbReference type="EC" id="2.3.2.27"/>
    </reaction>
</comment>
<reference evidence="11" key="2">
    <citation type="submission" date="2020-04" db="EMBL/GenBank/DDBJ databases">
        <authorList>
            <consortium name="NCBI Genome Project"/>
        </authorList>
    </citation>
    <scope>NUCLEOTIDE SEQUENCE</scope>
    <source>
        <strain evidence="11">CBS 781.70</strain>
    </source>
</reference>
<evidence type="ECO:0000256" key="1">
    <source>
        <dbReference type="ARBA" id="ARBA00000900"/>
    </source>
</evidence>
<dbReference type="SUPFAM" id="SSF57850">
    <property type="entry name" value="RING/U-box"/>
    <property type="match status" value="1"/>
</dbReference>
<dbReference type="Gene3D" id="3.30.40.10">
    <property type="entry name" value="Zinc/RING finger domain, C3HC4 (zinc finger)"/>
    <property type="match status" value="1"/>
</dbReference>
<keyword evidence="4" id="KW-0805">Transcription regulation</keyword>
<dbReference type="GO" id="GO:0000209">
    <property type="term" value="P:protein polyubiquitination"/>
    <property type="evidence" value="ECO:0007669"/>
    <property type="project" value="TreeGrafter"/>
</dbReference>
<dbReference type="OrthoDB" id="21204at2759"/>
<reference evidence="9 11" key="1">
    <citation type="submission" date="2020-01" db="EMBL/GenBank/DDBJ databases">
        <authorList>
            <consortium name="DOE Joint Genome Institute"/>
            <person name="Haridas S."/>
            <person name="Albert R."/>
            <person name="Binder M."/>
            <person name="Bloem J."/>
            <person name="Labutti K."/>
            <person name="Salamov A."/>
            <person name="Andreopoulos B."/>
            <person name="Baker S.E."/>
            <person name="Barry K."/>
            <person name="Bills G."/>
            <person name="Bluhm B.H."/>
            <person name="Cannon C."/>
            <person name="Castanera R."/>
            <person name="Culley D.E."/>
            <person name="Daum C."/>
            <person name="Ezra D."/>
            <person name="Gonzalez J.B."/>
            <person name="Henrissat B."/>
            <person name="Kuo A."/>
            <person name="Liang C."/>
            <person name="Lipzen A."/>
            <person name="Lutzoni F."/>
            <person name="Magnuson J."/>
            <person name="Mondo S."/>
            <person name="Nolan M."/>
            <person name="Ohm R."/>
            <person name="Pangilinan J."/>
            <person name="Park H.-J."/>
            <person name="Ramirez L."/>
            <person name="Alfaro M."/>
            <person name="Sun H."/>
            <person name="Tritt A."/>
            <person name="Yoshinaga Y."/>
            <person name="Zwiers L.-H."/>
            <person name="Turgeon B.G."/>
            <person name="Goodwin S.B."/>
            <person name="Spatafora J.W."/>
            <person name="Crous P.W."/>
            <person name="Grigoriev I.V."/>
        </authorList>
    </citation>
    <scope>NUCLEOTIDE SEQUENCE</scope>
    <source>
        <strain evidence="9 11">CBS 781.70</strain>
    </source>
</reference>
<dbReference type="AlphaFoldDB" id="A0A6G1FZ68"/>
<reference evidence="11" key="3">
    <citation type="submission" date="2025-04" db="UniProtKB">
        <authorList>
            <consortium name="RefSeq"/>
        </authorList>
    </citation>
    <scope>IDENTIFICATION</scope>
    <source>
        <strain evidence="11">CBS 781.70</strain>
    </source>
</reference>
<dbReference type="PROSITE" id="PS50089">
    <property type="entry name" value="ZF_RING_2"/>
    <property type="match status" value="1"/>
</dbReference>
<evidence type="ECO:0000313" key="9">
    <source>
        <dbReference type="EMBL" id="KAF1811165.1"/>
    </source>
</evidence>
<accession>A0A6G1FZ68</accession>
<protein>
    <recommendedName>
        <fullName evidence="2">RING-type E3 ubiquitin transferase</fullName>
        <ecNumber evidence="2">2.3.2.27</ecNumber>
    </recommendedName>
</protein>
<dbReference type="InterPro" id="IPR013083">
    <property type="entry name" value="Znf_RING/FYVE/PHD"/>
</dbReference>
<dbReference type="GO" id="GO:0006513">
    <property type="term" value="P:protein monoubiquitination"/>
    <property type="evidence" value="ECO:0007669"/>
    <property type="project" value="TreeGrafter"/>
</dbReference>
<keyword evidence="6" id="KW-0479">Metal-binding</keyword>
<dbReference type="GO" id="GO:0061630">
    <property type="term" value="F:ubiquitin protein ligase activity"/>
    <property type="evidence" value="ECO:0007669"/>
    <property type="project" value="UniProtKB-EC"/>
</dbReference>
<keyword evidence="10" id="KW-1185">Reference proteome</keyword>
<dbReference type="SMART" id="SM00184">
    <property type="entry name" value="RING"/>
    <property type="match status" value="1"/>
</dbReference>
<dbReference type="PANTHER" id="PTHR46077">
    <property type="entry name" value="E3 UBIQUITIN-PROTEIN LIGASE TOPORS"/>
    <property type="match status" value="1"/>
</dbReference>
<evidence type="ECO:0000256" key="5">
    <source>
        <dbReference type="ARBA" id="ARBA00023163"/>
    </source>
</evidence>
<name>A0A6G1FZ68_9PEZI</name>
<evidence type="ECO:0000259" key="8">
    <source>
        <dbReference type="PROSITE" id="PS50089"/>
    </source>
</evidence>
<dbReference type="PANTHER" id="PTHR46077:SF1">
    <property type="entry name" value="TOP1 BINDING ARGININE_SERINE RICH PROTEIN, E3 UBIQUITIN LIGASE"/>
    <property type="match status" value="1"/>
</dbReference>